<accession>A0A926VLL4</accession>
<evidence type="ECO:0000313" key="2">
    <source>
        <dbReference type="Proteomes" id="UP000641646"/>
    </source>
</evidence>
<sequence>MRRLKSIALARSRWWLNDGCRSHGIEIYLVVEVRQQWLSPQFFTIISQKRFLGKDKIKASCLAIFSLYVE</sequence>
<keyword evidence="2" id="KW-1185">Reference proteome</keyword>
<dbReference type="RefSeq" id="WP_190475174.1">
    <property type="nucleotide sequence ID" value="NZ_JACJPW010000169.1"/>
</dbReference>
<dbReference type="Proteomes" id="UP000641646">
    <property type="component" value="Unassembled WGS sequence"/>
</dbReference>
<gene>
    <name evidence="1" type="ORF">H6G03_34665</name>
</gene>
<protein>
    <submittedName>
        <fullName evidence="1">Uncharacterized protein</fullName>
    </submittedName>
</protein>
<proteinExistence type="predicted"/>
<reference evidence="1" key="2">
    <citation type="submission" date="2020-08" db="EMBL/GenBank/DDBJ databases">
        <authorList>
            <person name="Chen M."/>
            <person name="Teng W."/>
            <person name="Zhao L."/>
            <person name="Hu C."/>
            <person name="Zhou Y."/>
            <person name="Han B."/>
            <person name="Song L."/>
            <person name="Shu W."/>
        </authorList>
    </citation>
    <scope>NUCLEOTIDE SEQUENCE</scope>
    <source>
        <strain evidence="1">FACHB-1375</strain>
    </source>
</reference>
<reference evidence="1" key="1">
    <citation type="journal article" date="2015" name="ISME J.">
        <title>Draft Genome Sequence of Streptomyces incarnatus NRRL8089, which Produces the Nucleoside Antibiotic Sinefungin.</title>
        <authorList>
            <person name="Oshima K."/>
            <person name="Hattori M."/>
            <person name="Shimizu H."/>
            <person name="Fukuda K."/>
            <person name="Nemoto M."/>
            <person name="Inagaki K."/>
            <person name="Tamura T."/>
        </authorList>
    </citation>
    <scope>NUCLEOTIDE SEQUENCE</scope>
    <source>
        <strain evidence="1">FACHB-1375</strain>
    </source>
</reference>
<dbReference type="AlphaFoldDB" id="A0A926VLL4"/>
<comment type="caution">
    <text evidence="1">The sequence shown here is derived from an EMBL/GenBank/DDBJ whole genome shotgun (WGS) entry which is preliminary data.</text>
</comment>
<evidence type="ECO:0000313" key="1">
    <source>
        <dbReference type="EMBL" id="MBD2186146.1"/>
    </source>
</evidence>
<dbReference type="EMBL" id="JACJPW010000169">
    <property type="protein sequence ID" value="MBD2186146.1"/>
    <property type="molecule type" value="Genomic_DNA"/>
</dbReference>
<organism evidence="1 2">
    <name type="scientific">Aerosakkonema funiforme FACHB-1375</name>
    <dbReference type="NCBI Taxonomy" id="2949571"/>
    <lineage>
        <taxon>Bacteria</taxon>
        <taxon>Bacillati</taxon>
        <taxon>Cyanobacteriota</taxon>
        <taxon>Cyanophyceae</taxon>
        <taxon>Oscillatoriophycideae</taxon>
        <taxon>Aerosakkonematales</taxon>
        <taxon>Aerosakkonemataceae</taxon>
        <taxon>Aerosakkonema</taxon>
    </lineage>
</organism>
<name>A0A926VLL4_9CYAN</name>